<evidence type="ECO:0000313" key="3">
    <source>
        <dbReference type="Proteomes" id="UP000267029"/>
    </source>
</evidence>
<dbReference type="STRING" id="53468.A0A0R3U5J6"/>
<organism evidence="2 3">
    <name type="scientific">Mesocestoides corti</name>
    <name type="common">Flatworm</name>
    <dbReference type="NCBI Taxonomy" id="53468"/>
    <lineage>
        <taxon>Eukaryota</taxon>
        <taxon>Metazoa</taxon>
        <taxon>Spiralia</taxon>
        <taxon>Lophotrochozoa</taxon>
        <taxon>Platyhelminthes</taxon>
        <taxon>Cestoda</taxon>
        <taxon>Eucestoda</taxon>
        <taxon>Cyclophyllidea</taxon>
        <taxon>Mesocestoididae</taxon>
        <taxon>Mesocestoides</taxon>
    </lineage>
</organism>
<feature type="transmembrane region" description="Helical" evidence="1">
    <location>
        <begin position="94"/>
        <end position="113"/>
    </location>
</feature>
<protein>
    <recommendedName>
        <fullName evidence="4">Amino acid transporter</fullName>
    </recommendedName>
</protein>
<gene>
    <name evidence="2" type="ORF">MCOS_LOCUS2000</name>
</gene>
<evidence type="ECO:0000313" key="2">
    <source>
        <dbReference type="EMBL" id="VDD75997.1"/>
    </source>
</evidence>
<sequence>MRPSQWISVRELPDFTATPPPAWSRGFSGCCMARDHFEGLSPQMAAVANVSAQRKDSRGTEIMSATHTEGLDVFEGGTIEVPAKKKKNFFVENWFMITTIIGVVIGFGVGFGIQKVGISEAGKIWIGKLDLLCHW</sequence>
<keyword evidence="3" id="KW-1185">Reference proteome</keyword>
<accession>A0A0R3U5J6</accession>
<evidence type="ECO:0008006" key="4">
    <source>
        <dbReference type="Google" id="ProtNLM"/>
    </source>
</evidence>
<evidence type="ECO:0000256" key="1">
    <source>
        <dbReference type="SAM" id="Phobius"/>
    </source>
</evidence>
<name>A0A0R3U5J6_MESCO</name>
<keyword evidence="1" id="KW-0812">Transmembrane</keyword>
<proteinExistence type="predicted"/>
<dbReference type="EMBL" id="UXSR01000296">
    <property type="protein sequence ID" value="VDD75997.1"/>
    <property type="molecule type" value="Genomic_DNA"/>
</dbReference>
<dbReference type="Proteomes" id="UP000267029">
    <property type="component" value="Unassembled WGS sequence"/>
</dbReference>
<dbReference type="AlphaFoldDB" id="A0A0R3U5J6"/>
<keyword evidence="1" id="KW-1133">Transmembrane helix</keyword>
<reference evidence="2 3" key="1">
    <citation type="submission" date="2018-10" db="EMBL/GenBank/DDBJ databases">
        <authorList>
            <consortium name="Pathogen Informatics"/>
        </authorList>
    </citation>
    <scope>NUCLEOTIDE SEQUENCE [LARGE SCALE GENOMIC DNA]</scope>
</reference>
<keyword evidence="1" id="KW-0472">Membrane</keyword>